<evidence type="ECO:0000259" key="3">
    <source>
        <dbReference type="Pfam" id="PF00685"/>
    </source>
</evidence>
<dbReference type="GO" id="GO:0008146">
    <property type="term" value="F:sulfotransferase activity"/>
    <property type="evidence" value="ECO:0007669"/>
    <property type="project" value="InterPro"/>
</dbReference>
<dbReference type="EMBL" id="QRDP01000004">
    <property type="protein sequence ID" value="RED17453.1"/>
    <property type="molecule type" value="Genomic_DNA"/>
</dbReference>
<keyword evidence="2 4" id="KW-0808">Transferase</keyword>
<evidence type="ECO:0000313" key="4">
    <source>
        <dbReference type="EMBL" id="RED17453.1"/>
    </source>
</evidence>
<protein>
    <submittedName>
        <fullName evidence="4">Sulfotransferase domain-containing protein</fullName>
    </submittedName>
</protein>
<dbReference type="Proteomes" id="UP000256310">
    <property type="component" value="Unassembled WGS sequence"/>
</dbReference>
<dbReference type="Gene3D" id="3.40.50.300">
    <property type="entry name" value="P-loop containing nucleotide triphosphate hydrolases"/>
    <property type="match status" value="1"/>
</dbReference>
<keyword evidence="5" id="KW-1185">Reference proteome</keyword>
<dbReference type="OrthoDB" id="9804504at2"/>
<dbReference type="RefSeq" id="WP_116236723.1">
    <property type="nucleotide sequence ID" value="NZ_QRDP01000004.1"/>
</dbReference>
<organism evidence="4 5">
    <name type="scientific">Parasphingopyxis lamellibrachiae</name>
    <dbReference type="NCBI Taxonomy" id="680125"/>
    <lineage>
        <taxon>Bacteria</taxon>
        <taxon>Pseudomonadati</taxon>
        <taxon>Pseudomonadota</taxon>
        <taxon>Alphaproteobacteria</taxon>
        <taxon>Sphingomonadales</taxon>
        <taxon>Sphingomonadaceae</taxon>
        <taxon>Parasphingopyxis</taxon>
    </lineage>
</organism>
<dbReference type="SUPFAM" id="SSF52540">
    <property type="entry name" value="P-loop containing nucleoside triphosphate hydrolases"/>
    <property type="match status" value="1"/>
</dbReference>
<reference evidence="4 5" key="1">
    <citation type="submission" date="2018-07" db="EMBL/GenBank/DDBJ databases">
        <title>Genomic Encyclopedia of Type Strains, Phase IV (KMG-IV): sequencing the most valuable type-strain genomes for metagenomic binning, comparative biology and taxonomic classification.</title>
        <authorList>
            <person name="Goeker M."/>
        </authorList>
    </citation>
    <scope>NUCLEOTIDE SEQUENCE [LARGE SCALE GENOMIC DNA]</scope>
    <source>
        <strain evidence="4 5">DSM 26725</strain>
    </source>
</reference>
<evidence type="ECO:0000256" key="1">
    <source>
        <dbReference type="ARBA" id="ARBA00005771"/>
    </source>
</evidence>
<sequence length="304" mass="33825">MANKLSGRAETLTEFGELMGRLHAPAEGANALTPYEPKPADVVISPYGKCGTTWLQQTFHTLRTGGNMDFDDISRVVPWIETAPSLGLDINAEQKAEPRGFKSHLSYDALPRGARYVVSLRHPKDAFVSMFRFMEGWFIEPGSVTIEEFYQAWITPGPQANDYWHHLLSWWRQRDNPDVLLLTYENMIEAPEAHVRLLADFCGIALDDGLLALPLERSSLAYMLEHKDKFADPMLRELSEKRCGFAPGSDSAKVRKGGVGGHKKELPPEIGAAIDAAWAEHVEPETGFSDYAALDLAVRARNSA</sequence>
<dbReference type="Pfam" id="PF00685">
    <property type="entry name" value="Sulfotransfer_1"/>
    <property type="match status" value="1"/>
</dbReference>
<comment type="caution">
    <text evidence="4">The sequence shown here is derived from an EMBL/GenBank/DDBJ whole genome shotgun (WGS) entry which is preliminary data.</text>
</comment>
<dbReference type="PANTHER" id="PTHR11783">
    <property type="entry name" value="SULFOTRANSFERASE SULT"/>
    <property type="match status" value="1"/>
</dbReference>
<accession>A0A3D9FI32</accession>
<feature type="domain" description="Sulfotransferase" evidence="3">
    <location>
        <begin position="40"/>
        <end position="281"/>
    </location>
</feature>
<dbReference type="AlphaFoldDB" id="A0A3D9FI32"/>
<evidence type="ECO:0000256" key="2">
    <source>
        <dbReference type="ARBA" id="ARBA00022679"/>
    </source>
</evidence>
<comment type="similarity">
    <text evidence="1">Belongs to the sulfotransferase 1 family.</text>
</comment>
<gene>
    <name evidence="4" type="ORF">DFR46_2500</name>
</gene>
<evidence type="ECO:0000313" key="5">
    <source>
        <dbReference type="Proteomes" id="UP000256310"/>
    </source>
</evidence>
<proteinExistence type="inferred from homology"/>
<dbReference type="InterPro" id="IPR027417">
    <property type="entry name" value="P-loop_NTPase"/>
</dbReference>
<dbReference type="InterPro" id="IPR000863">
    <property type="entry name" value="Sulfotransferase_dom"/>
</dbReference>
<name>A0A3D9FI32_9SPHN</name>